<dbReference type="EMBL" id="JAAYSN010000313">
    <property type="protein sequence ID" value="NLP40305.1"/>
    <property type="molecule type" value="Genomic_DNA"/>
</dbReference>
<sequence>MEGQAGASGDAAVRVDVDAPSEVRRGLCEGAQPEVGGGVSAVHPIELGPVAWAAIGVAQALVAAVILGLW</sequence>
<keyword evidence="1" id="KW-0472">Membrane</keyword>
<dbReference type="Proteomes" id="UP000568696">
    <property type="component" value="Unassembled WGS sequence"/>
</dbReference>
<protein>
    <submittedName>
        <fullName evidence="2">Uncharacterized protein</fullName>
    </submittedName>
</protein>
<accession>A0A7X8RHX0</accession>
<evidence type="ECO:0000313" key="2">
    <source>
        <dbReference type="EMBL" id="NLP40305.1"/>
    </source>
</evidence>
<keyword evidence="1" id="KW-0812">Transmembrane</keyword>
<evidence type="ECO:0000256" key="1">
    <source>
        <dbReference type="SAM" id="Phobius"/>
    </source>
</evidence>
<reference evidence="2 3" key="1">
    <citation type="journal article" date="2020" name="Biotechnol. Biofuels">
        <title>New insights from the biogas microbiome by comprehensive genome-resolved metagenomics of nearly 1600 species originating from multiple anaerobic digesters.</title>
        <authorList>
            <person name="Campanaro S."/>
            <person name="Treu L."/>
            <person name="Rodriguez-R L.M."/>
            <person name="Kovalovszki A."/>
            <person name="Ziels R.M."/>
            <person name="Maus I."/>
            <person name="Zhu X."/>
            <person name="Kougias P.G."/>
            <person name="Basile A."/>
            <person name="Luo G."/>
            <person name="Schluter A."/>
            <person name="Konstantinidis K.T."/>
            <person name="Angelidaki I."/>
        </authorList>
    </citation>
    <scope>NUCLEOTIDE SEQUENCE [LARGE SCALE GENOMIC DNA]</scope>
    <source>
        <strain evidence="2">AS23ysBPME_344</strain>
    </source>
</reference>
<evidence type="ECO:0000313" key="3">
    <source>
        <dbReference type="Proteomes" id="UP000568696"/>
    </source>
</evidence>
<feature type="non-terminal residue" evidence="2">
    <location>
        <position position="70"/>
    </location>
</feature>
<dbReference type="AlphaFoldDB" id="A0A7X8RHX0"/>
<name>A0A7X8RHX0_9CORY</name>
<keyword evidence="1" id="KW-1133">Transmembrane helix</keyword>
<organism evidence="2 3">
    <name type="scientific">Corynebacterium pollutisoli</name>
    <dbReference type="NCBI Taxonomy" id="1610489"/>
    <lineage>
        <taxon>Bacteria</taxon>
        <taxon>Bacillati</taxon>
        <taxon>Actinomycetota</taxon>
        <taxon>Actinomycetes</taxon>
        <taxon>Mycobacteriales</taxon>
        <taxon>Corynebacteriaceae</taxon>
        <taxon>Corynebacterium</taxon>
    </lineage>
</organism>
<proteinExistence type="predicted"/>
<gene>
    <name evidence="2" type="ORF">GX356_11465</name>
</gene>
<feature type="transmembrane region" description="Helical" evidence="1">
    <location>
        <begin position="50"/>
        <end position="69"/>
    </location>
</feature>
<comment type="caution">
    <text evidence="2">The sequence shown here is derived from an EMBL/GenBank/DDBJ whole genome shotgun (WGS) entry which is preliminary data.</text>
</comment>